<organism evidence="1 2">
    <name type="scientific">Dendrobium chrysotoxum</name>
    <name type="common">Orchid</name>
    <dbReference type="NCBI Taxonomy" id="161865"/>
    <lineage>
        <taxon>Eukaryota</taxon>
        <taxon>Viridiplantae</taxon>
        <taxon>Streptophyta</taxon>
        <taxon>Embryophyta</taxon>
        <taxon>Tracheophyta</taxon>
        <taxon>Spermatophyta</taxon>
        <taxon>Magnoliopsida</taxon>
        <taxon>Liliopsida</taxon>
        <taxon>Asparagales</taxon>
        <taxon>Orchidaceae</taxon>
        <taxon>Epidendroideae</taxon>
        <taxon>Malaxideae</taxon>
        <taxon>Dendrobiinae</taxon>
        <taxon>Dendrobium</taxon>
    </lineage>
</organism>
<dbReference type="InterPro" id="IPR035437">
    <property type="entry name" value="SNase_OB-fold_sf"/>
</dbReference>
<reference evidence="1 2" key="1">
    <citation type="journal article" date="2021" name="Hortic Res">
        <title>Chromosome-scale assembly of the Dendrobium chrysotoxum genome enhances the understanding of orchid evolution.</title>
        <authorList>
            <person name="Zhang Y."/>
            <person name="Zhang G.Q."/>
            <person name="Zhang D."/>
            <person name="Liu X.D."/>
            <person name="Xu X.Y."/>
            <person name="Sun W.H."/>
            <person name="Yu X."/>
            <person name="Zhu X."/>
            <person name="Wang Z.W."/>
            <person name="Zhao X."/>
            <person name="Zhong W.Y."/>
            <person name="Chen H."/>
            <person name="Yin W.L."/>
            <person name="Huang T."/>
            <person name="Niu S.C."/>
            <person name="Liu Z.J."/>
        </authorList>
    </citation>
    <scope>NUCLEOTIDE SEQUENCE [LARGE SCALE GENOMIC DNA]</scope>
    <source>
        <strain evidence="1">Lindl</strain>
    </source>
</reference>
<protein>
    <submittedName>
        <fullName evidence="1">Uncharacterized protein</fullName>
    </submittedName>
</protein>
<gene>
    <name evidence="1" type="ORF">IEQ34_002954</name>
</gene>
<keyword evidence="2" id="KW-1185">Reference proteome</keyword>
<sequence length="211" mass="24794">MIQGKCLKINVYDENRYGQNVVDVYYNDIFIHEQLLKRDCVWHYVAYDRRQEFAKFHHIYFSSGKRKHVMLIEACGLYQILRNHRNGGKIIPIHMNTEEKPLFFSQMRIQTFVQNNLLVDEQCVPIRRRGQTTCVDIQNMTPGTCVHIEVNENNMPSNISKSILLGSYLGVIARNPVLAPISFPYWINKGTEPFKKRMLAEVEVRENLNKF</sequence>
<name>A0AAV7HFZ3_DENCH</name>
<dbReference type="Proteomes" id="UP000775213">
    <property type="component" value="Unassembled WGS sequence"/>
</dbReference>
<proteinExistence type="predicted"/>
<comment type="caution">
    <text evidence="1">The sequence shown here is derived from an EMBL/GenBank/DDBJ whole genome shotgun (WGS) entry which is preliminary data.</text>
</comment>
<dbReference type="SUPFAM" id="SSF50199">
    <property type="entry name" value="Staphylococcal nuclease"/>
    <property type="match status" value="1"/>
</dbReference>
<dbReference type="AlphaFoldDB" id="A0AAV7HFZ3"/>
<evidence type="ECO:0000313" key="1">
    <source>
        <dbReference type="EMBL" id="KAH0467921.1"/>
    </source>
</evidence>
<evidence type="ECO:0000313" key="2">
    <source>
        <dbReference type="Proteomes" id="UP000775213"/>
    </source>
</evidence>
<dbReference type="EMBL" id="JAGFBR010000004">
    <property type="protein sequence ID" value="KAH0467921.1"/>
    <property type="molecule type" value="Genomic_DNA"/>
</dbReference>
<accession>A0AAV7HFZ3</accession>